<gene>
    <name evidence="1" type="ORF">SPIL2461_LOCUS2684</name>
</gene>
<organism evidence="1 2">
    <name type="scientific">Symbiodinium pilosum</name>
    <name type="common">Dinoflagellate</name>
    <dbReference type="NCBI Taxonomy" id="2952"/>
    <lineage>
        <taxon>Eukaryota</taxon>
        <taxon>Sar</taxon>
        <taxon>Alveolata</taxon>
        <taxon>Dinophyceae</taxon>
        <taxon>Suessiales</taxon>
        <taxon>Symbiodiniaceae</taxon>
        <taxon>Symbiodinium</taxon>
    </lineage>
</organism>
<dbReference type="Proteomes" id="UP000649617">
    <property type="component" value="Unassembled WGS sequence"/>
</dbReference>
<reference evidence="1" key="1">
    <citation type="submission" date="2021-02" db="EMBL/GenBank/DDBJ databases">
        <authorList>
            <person name="Dougan E. K."/>
            <person name="Rhodes N."/>
            <person name="Thang M."/>
            <person name="Chan C."/>
        </authorList>
    </citation>
    <scope>NUCLEOTIDE SEQUENCE</scope>
</reference>
<protein>
    <submittedName>
        <fullName evidence="1">Uncharacterized protein</fullName>
    </submittedName>
</protein>
<keyword evidence="2" id="KW-1185">Reference proteome</keyword>
<evidence type="ECO:0000313" key="2">
    <source>
        <dbReference type="Proteomes" id="UP000649617"/>
    </source>
</evidence>
<dbReference type="EMBL" id="CAJNIZ010003002">
    <property type="protein sequence ID" value="CAE7217347.1"/>
    <property type="molecule type" value="Genomic_DNA"/>
</dbReference>
<evidence type="ECO:0000313" key="1">
    <source>
        <dbReference type="EMBL" id="CAE7217347.1"/>
    </source>
</evidence>
<dbReference type="OrthoDB" id="10490719at2759"/>
<name>A0A812JZ26_SYMPI</name>
<accession>A0A812JZ26</accession>
<comment type="caution">
    <text evidence="1">The sequence shown here is derived from an EMBL/GenBank/DDBJ whole genome shotgun (WGS) entry which is preliminary data.</text>
</comment>
<proteinExistence type="predicted"/>
<sequence>MVLSVRLGELSPTWGRTVGFHGFESPRSAAGDTAEVFSPSRGWVRSECWEALQQQVRAAQVSQSFVFSHRRLDGAGAAALGRYLQEDCSARFVDISFLKRWPKVSEAAAKALCEGAAPALH</sequence>
<dbReference type="AlphaFoldDB" id="A0A812JZ26"/>